<dbReference type="Proteomes" id="UP000728032">
    <property type="component" value="Unassembled WGS sequence"/>
</dbReference>
<dbReference type="Pfam" id="PF00096">
    <property type="entry name" value="zf-C2H2"/>
    <property type="match status" value="2"/>
</dbReference>
<evidence type="ECO:0000256" key="5">
    <source>
        <dbReference type="ARBA" id="ARBA00022833"/>
    </source>
</evidence>
<sequence length="405" mass="46868">SDHTMDALVDHLTAQNRSLEHQLAAQTQLIHVLDAIRHYSALMMDGCKCDQNQHIVTKLSELLAQHKSVTGADATPQTQTPLVAPNDHHLWPQLTPTATTAGCGDSVADNHMFRCDECHQQFDSQEVLTIHVKESHHYFDANTSLAIELKVIDQNSDSFLDKLKGQDMDESSMTASAPMDQMNVPTRRVRGRRVGSKKSHKGSKWIGCEKYQCNECFNWLPSETALETHRNKYHNNSKPFACVLCGEAFFANLSLLNHLSQTHHMSAFACHQCDYKTRTKHHLIQHMITHSMDRPFKCYHKGCDKSFKRKFELIRHNFLHKKRFLCKECNERFKDNTSLLIHLSQKHKISLFECDVCPYKTRVKHHLIQHMVTHSADRPFECHIHGCNVRFKRKDMLIRHEKLHQ</sequence>
<feature type="domain" description="C2H2-type" evidence="10">
    <location>
        <begin position="113"/>
        <end position="136"/>
    </location>
</feature>
<dbReference type="SMART" id="SM00355">
    <property type="entry name" value="ZnF_C2H2"/>
    <property type="match status" value="8"/>
</dbReference>
<evidence type="ECO:0000256" key="1">
    <source>
        <dbReference type="ARBA" id="ARBA00004123"/>
    </source>
</evidence>
<comment type="subcellular location">
    <subcellularLocation>
        <location evidence="1">Nucleus</location>
    </subcellularLocation>
</comment>
<dbReference type="InterPro" id="IPR050636">
    <property type="entry name" value="C2H2-ZF_domain-containing"/>
</dbReference>
<evidence type="ECO:0000256" key="9">
    <source>
        <dbReference type="PROSITE-ProRule" id="PRU00042"/>
    </source>
</evidence>
<keyword evidence="8" id="KW-0539">Nucleus</keyword>
<dbReference type="Gene3D" id="3.30.160.60">
    <property type="entry name" value="Classic Zinc Finger"/>
    <property type="match status" value="4"/>
</dbReference>
<evidence type="ECO:0000256" key="8">
    <source>
        <dbReference type="ARBA" id="ARBA00023242"/>
    </source>
</evidence>
<evidence type="ECO:0000256" key="7">
    <source>
        <dbReference type="ARBA" id="ARBA00023163"/>
    </source>
</evidence>
<keyword evidence="6" id="KW-0805">Transcription regulation</keyword>
<evidence type="ECO:0000313" key="12">
    <source>
        <dbReference type="Proteomes" id="UP000728032"/>
    </source>
</evidence>
<feature type="domain" description="C2H2-type" evidence="10">
    <location>
        <begin position="211"/>
        <end position="239"/>
    </location>
</feature>
<evidence type="ECO:0000313" key="11">
    <source>
        <dbReference type="EMBL" id="CAD7645706.1"/>
    </source>
</evidence>
<dbReference type="PROSITE" id="PS50157">
    <property type="entry name" value="ZINC_FINGER_C2H2_2"/>
    <property type="match status" value="8"/>
</dbReference>
<keyword evidence="2" id="KW-0479">Metal-binding</keyword>
<feature type="domain" description="C2H2-type" evidence="10">
    <location>
        <begin position="352"/>
        <end position="379"/>
    </location>
</feature>
<evidence type="ECO:0000259" key="10">
    <source>
        <dbReference type="PROSITE" id="PS50157"/>
    </source>
</evidence>
<gene>
    <name evidence="11" type="ORF">ONB1V03_LOCUS5348</name>
</gene>
<evidence type="ECO:0000256" key="2">
    <source>
        <dbReference type="ARBA" id="ARBA00022723"/>
    </source>
</evidence>
<dbReference type="GO" id="GO:0008270">
    <property type="term" value="F:zinc ion binding"/>
    <property type="evidence" value="ECO:0007669"/>
    <property type="project" value="UniProtKB-KW"/>
</dbReference>
<name>A0A7R9QHE2_9ACAR</name>
<keyword evidence="3" id="KW-0677">Repeat</keyword>
<accession>A0A7R9QHE2</accession>
<dbReference type="GO" id="GO:0005634">
    <property type="term" value="C:nucleus"/>
    <property type="evidence" value="ECO:0007669"/>
    <property type="project" value="UniProtKB-SubCell"/>
</dbReference>
<dbReference type="InterPro" id="IPR013087">
    <property type="entry name" value="Znf_C2H2_type"/>
</dbReference>
<dbReference type="AlphaFoldDB" id="A0A7R9QHE2"/>
<keyword evidence="7" id="KW-0804">Transcription</keyword>
<protein>
    <recommendedName>
        <fullName evidence="10">C2H2-type domain-containing protein</fullName>
    </recommendedName>
</protein>
<feature type="domain" description="C2H2-type" evidence="10">
    <location>
        <begin position="240"/>
        <end position="263"/>
    </location>
</feature>
<proteinExistence type="predicted"/>
<dbReference type="EMBL" id="OC916950">
    <property type="protein sequence ID" value="CAD7645706.1"/>
    <property type="molecule type" value="Genomic_DNA"/>
</dbReference>
<feature type="domain" description="C2H2-type" evidence="10">
    <location>
        <begin position="380"/>
        <end position="405"/>
    </location>
</feature>
<feature type="domain" description="C2H2-type" evidence="10">
    <location>
        <begin position="296"/>
        <end position="320"/>
    </location>
</feature>
<keyword evidence="4 9" id="KW-0863">Zinc-finger</keyword>
<dbReference type="PANTHER" id="PTHR47772">
    <property type="entry name" value="ZINC FINGER PROTEIN 200"/>
    <property type="match status" value="1"/>
</dbReference>
<dbReference type="PROSITE" id="PS00028">
    <property type="entry name" value="ZINC_FINGER_C2H2_1"/>
    <property type="match status" value="4"/>
</dbReference>
<evidence type="ECO:0000256" key="3">
    <source>
        <dbReference type="ARBA" id="ARBA00022737"/>
    </source>
</evidence>
<dbReference type="PANTHER" id="PTHR47772:SF13">
    <property type="entry name" value="GASTRULA ZINC FINGER PROTEIN XLCGF49.1-LIKE-RELATED"/>
    <property type="match status" value="1"/>
</dbReference>
<organism evidence="11">
    <name type="scientific">Oppiella nova</name>
    <dbReference type="NCBI Taxonomy" id="334625"/>
    <lineage>
        <taxon>Eukaryota</taxon>
        <taxon>Metazoa</taxon>
        <taxon>Ecdysozoa</taxon>
        <taxon>Arthropoda</taxon>
        <taxon>Chelicerata</taxon>
        <taxon>Arachnida</taxon>
        <taxon>Acari</taxon>
        <taxon>Acariformes</taxon>
        <taxon>Sarcoptiformes</taxon>
        <taxon>Oribatida</taxon>
        <taxon>Brachypylina</taxon>
        <taxon>Oppioidea</taxon>
        <taxon>Oppiidae</taxon>
        <taxon>Oppiella</taxon>
    </lineage>
</organism>
<feature type="domain" description="C2H2-type" evidence="10">
    <location>
        <begin position="324"/>
        <end position="347"/>
    </location>
</feature>
<reference evidence="11" key="1">
    <citation type="submission" date="2020-11" db="EMBL/GenBank/DDBJ databases">
        <authorList>
            <person name="Tran Van P."/>
        </authorList>
    </citation>
    <scope>NUCLEOTIDE SEQUENCE</scope>
</reference>
<keyword evidence="12" id="KW-1185">Reference proteome</keyword>
<dbReference type="SUPFAM" id="SSF57667">
    <property type="entry name" value="beta-beta-alpha zinc fingers"/>
    <property type="match status" value="3"/>
</dbReference>
<evidence type="ECO:0000256" key="4">
    <source>
        <dbReference type="ARBA" id="ARBA00022771"/>
    </source>
</evidence>
<feature type="domain" description="C2H2-type" evidence="10">
    <location>
        <begin position="268"/>
        <end position="295"/>
    </location>
</feature>
<evidence type="ECO:0000256" key="6">
    <source>
        <dbReference type="ARBA" id="ARBA00023015"/>
    </source>
</evidence>
<feature type="non-terminal residue" evidence="11">
    <location>
        <position position="405"/>
    </location>
</feature>
<dbReference type="InterPro" id="IPR036236">
    <property type="entry name" value="Znf_C2H2_sf"/>
</dbReference>
<dbReference type="OrthoDB" id="6077919at2759"/>
<keyword evidence="5" id="KW-0862">Zinc</keyword>
<dbReference type="EMBL" id="CAJPVJ010002125">
    <property type="protein sequence ID" value="CAG2165810.1"/>
    <property type="molecule type" value="Genomic_DNA"/>
</dbReference>